<dbReference type="EMBL" id="CP000252">
    <property type="protein sequence ID" value="ABC77800.1"/>
    <property type="molecule type" value="Genomic_DNA"/>
</dbReference>
<keyword evidence="1" id="KW-0472">Membrane</keyword>
<dbReference type="OrthoDB" id="9914637at2"/>
<evidence type="ECO:0000313" key="2">
    <source>
        <dbReference type="EMBL" id="ABC77800.1"/>
    </source>
</evidence>
<gene>
    <name evidence="2" type="ORF">SYN_01304</name>
</gene>
<organism evidence="2 3">
    <name type="scientific">Syntrophus aciditrophicus (strain SB)</name>
    <dbReference type="NCBI Taxonomy" id="56780"/>
    <lineage>
        <taxon>Bacteria</taxon>
        <taxon>Pseudomonadati</taxon>
        <taxon>Thermodesulfobacteriota</taxon>
        <taxon>Syntrophia</taxon>
        <taxon>Syntrophales</taxon>
        <taxon>Syntrophaceae</taxon>
        <taxon>Syntrophus</taxon>
    </lineage>
</organism>
<evidence type="ECO:0000256" key="1">
    <source>
        <dbReference type="SAM" id="Phobius"/>
    </source>
</evidence>
<proteinExistence type="predicted"/>
<name>Q2LUN6_SYNAS</name>
<evidence type="ECO:0000313" key="3">
    <source>
        <dbReference type="Proteomes" id="UP000001933"/>
    </source>
</evidence>
<dbReference type="STRING" id="56780.SYN_01304"/>
<reference evidence="2 3" key="1">
    <citation type="journal article" date="2007" name="Proc. Natl. Acad. Sci. U.S.A.">
        <title>The genome of Syntrophus aciditrophicus: life at the thermodynamic limit of microbial growth.</title>
        <authorList>
            <person name="McInerney M.J."/>
            <person name="Rohlin L."/>
            <person name="Mouttaki H."/>
            <person name="Kim U."/>
            <person name="Krupp R.S."/>
            <person name="Rios-Hernandez L."/>
            <person name="Sieber J."/>
            <person name="Struchtemeyer C.G."/>
            <person name="Bhattacharyya A."/>
            <person name="Campbell J.W."/>
            <person name="Gunsalus R.P."/>
        </authorList>
    </citation>
    <scope>NUCLEOTIDE SEQUENCE [LARGE SCALE GENOMIC DNA]</scope>
    <source>
        <strain evidence="2 3">SB</strain>
    </source>
</reference>
<dbReference type="KEGG" id="sat:SYN_01304"/>
<dbReference type="RefSeq" id="WP_011417821.1">
    <property type="nucleotide sequence ID" value="NC_007759.1"/>
</dbReference>
<keyword evidence="1" id="KW-0812">Transmembrane</keyword>
<keyword evidence="1" id="KW-1133">Transmembrane helix</keyword>
<dbReference type="InParanoid" id="Q2LUN6"/>
<accession>Q2LUN6</accession>
<dbReference type="AlphaFoldDB" id="Q2LUN6"/>
<keyword evidence="3" id="KW-1185">Reference proteome</keyword>
<protein>
    <submittedName>
        <fullName evidence="2">Hypothetical membrane protein</fullName>
    </submittedName>
</protein>
<feature type="transmembrane region" description="Helical" evidence="1">
    <location>
        <begin position="6"/>
        <end position="26"/>
    </location>
</feature>
<dbReference type="HOGENOM" id="CLU_1916026_0_0_7"/>
<dbReference type="Proteomes" id="UP000001933">
    <property type="component" value="Chromosome"/>
</dbReference>
<sequence length="132" mass="14635">MNQETILYVLLGFLLLLVILAVPLLIQLWRAAAQMAVALRTLNERLPLILRNLEEISGNVNGATRLVGARVDELSFAFQRINTMLNAVLNVEQIVRSKVSGPLPRLVHNAKPLAKGAYAFWRALNRNPGNQG</sequence>